<dbReference type="EMBL" id="BK003187">
    <property type="protein sequence ID" value="DAA03387.1"/>
    <property type="molecule type" value="Genomic_DNA"/>
</dbReference>
<proteinExistence type="predicted"/>
<protein>
    <submittedName>
        <fullName evidence="1">HDC19521</fullName>
    </submittedName>
</protein>
<gene>
    <name evidence="1" type="ORF">HDC19521</name>
</gene>
<evidence type="ECO:0000313" key="1">
    <source>
        <dbReference type="EMBL" id="DAA03387.1"/>
    </source>
</evidence>
<dbReference type="AlphaFoldDB" id="Q6II79"/>
<sequence length="220" mass="24079">MELVIRHCPMDGGHRQIYSGIEALINGTLLQVLNGNEVVPAVPRVSCCCRFWRPRHLALPVSTVFATRVFPPFLFSFSLGSEANKGLRELCHGAEGRATSSKGVLRQHAIVDELPKDLPRICAGPLGGQHRREEPRARHQIGLHLRACPARSELKVTCGAFGLWSNGFGLWGPWSGVWGLACDLWASNYELDVLEALNCELWSQAFGLGNPGLGLRAAGY</sequence>
<accession>Q6II79</accession>
<organism evidence="1">
    <name type="scientific">Drosophila melanogaster</name>
    <name type="common">Fruit fly</name>
    <dbReference type="NCBI Taxonomy" id="7227"/>
    <lineage>
        <taxon>Eukaryota</taxon>
        <taxon>Metazoa</taxon>
        <taxon>Ecdysozoa</taxon>
        <taxon>Arthropoda</taxon>
        <taxon>Hexapoda</taxon>
        <taxon>Insecta</taxon>
        <taxon>Pterygota</taxon>
        <taxon>Neoptera</taxon>
        <taxon>Endopterygota</taxon>
        <taxon>Diptera</taxon>
        <taxon>Brachycera</taxon>
        <taxon>Muscomorpha</taxon>
        <taxon>Ephydroidea</taxon>
        <taxon>Drosophilidae</taxon>
        <taxon>Drosophila</taxon>
        <taxon>Sophophora</taxon>
    </lineage>
</organism>
<name>Q6II79_DROME</name>
<reference evidence="1" key="1">
    <citation type="journal article" date="2003" name="Genome Biol.">
        <title>An integrated gene annotation and transcriptional profiling approach towards the full gene content of the Drosophila genome.</title>
        <authorList>
            <person name="Hild M."/>
            <person name="Beckmann B."/>
            <person name="Haas S.A."/>
            <person name="Koch B."/>
            <person name="Solovyev V."/>
            <person name="Busold C."/>
            <person name="Fellenberg K."/>
            <person name="Boutros M."/>
            <person name="Vingron M."/>
            <person name="Sauer F."/>
            <person name="Hoheisel J.D."/>
            <person name="Paro R."/>
        </authorList>
    </citation>
    <scope>NUCLEOTIDE SEQUENCE</scope>
</reference>